<dbReference type="Pfam" id="PF07738">
    <property type="entry name" value="Sad1_UNC"/>
    <property type="match status" value="1"/>
</dbReference>
<evidence type="ECO:0000259" key="7">
    <source>
        <dbReference type="PROSITE" id="PS51469"/>
    </source>
</evidence>
<proteinExistence type="predicted"/>
<dbReference type="PANTHER" id="PTHR12953">
    <property type="entry name" value="MEMBRANE PROTEIN CH1 RELATED"/>
    <property type="match status" value="1"/>
</dbReference>
<feature type="compositionally biased region" description="Polar residues" evidence="5">
    <location>
        <begin position="520"/>
        <end position="538"/>
    </location>
</feature>
<dbReference type="GO" id="GO:0016020">
    <property type="term" value="C:membrane"/>
    <property type="evidence" value="ECO:0007669"/>
    <property type="project" value="InterPro"/>
</dbReference>
<sequence length="824" mass="91116">MARWFWWCVALYAATHAVCGAGDVKVTEKVRDIAPRIAVPPVPILPPPLSCVSPWATEARAENRALVPGGQLGAALVQDLLVCELPVTTPWTEGMHVVRTKDGQKRVYALLGAVVVPEQAKIGPEQSRIAGAVETLPQDAQPADQAHDTLLSFAEWKEIQLQNERQRSKSKQRDKARDRSTRSDAVPVSASTAATTITASATASTTMPQKKEPSAQPSAPFAPSVAHAVEEVQAQLAEAPPAAPVLAEENTSETLAKLKHRWNYASLDCAAVVHQANPSAKFASTILSEKKDRYMLSPCGPDQFVIVELCQHIRIDTIVLANLEFFSSIFKIFSVRASTSLHAPDAEWRSLGLFRARNVRGPQVFTLDKVSPSYYRYLRIDFLEHYGSEYYCPVSLLRVYGRNEREDADDEDADEQADEEEVDVESELHVLPQQPSGMDIAFVRGRMLVCPPGISTVWPCECAWEGALDVAPVRTPPTSTDSVPPPKPTKTPVKGEKTLLHSASLTPLANTTLSDIQTQAANRTSTTIPASPRVTTKSAEPKAQEKGGGESIYRTITKRLSALEANTSLSMEYLQLSSQVLRDKLTLLEQSQESRVAQLLTLLNESNYRQLETFQKEQRASLHHTHLNYEMHQQRADFERRALMTRIQQLSDALQYERRWGFAQLLLLLTTLLIFAFTRTSALSTASGHRARADWAPPRFAAHPSSPVHATSPFEDDVPTVETEHIQTAARNDARSMPLSRDLTNIHRPIPLRTRRASAFTTPSPARAKRMYRTRPRIAPQTMPRLAAPAPTPQFLAPDTHPAHSRSSSFAASSEWSEGGDYEL</sequence>
<organism evidence="8 9">
    <name type="scientific">Malassezia vespertilionis</name>
    <dbReference type="NCBI Taxonomy" id="2020962"/>
    <lineage>
        <taxon>Eukaryota</taxon>
        <taxon>Fungi</taxon>
        <taxon>Dikarya</taxon>
        <taxon>Basidiomycota</taxon>
        <taxon>Ustilaginomycotina</taxon>
        <taxon>Malasseziomycetes</taxon>
        <taxon>Malasseziales</taxon>
        <taxon>Malasseziaceae</taxon>
        <taxon>Malassezia</taxon>
    </lineage>
</organism>
<dbReference type="AlphaFoldDB" id="A0A2N1JH72"/>
<keyword evidence="2" id="KW-0812">Transmembrane</keyword>
<evidence type="ECO:0000256" key="6">
    <source>
        <dbReference type="SAM" id="SignalP"/>
    </source>
</evidence>
<feature type="compositionally biased region" description="Basic and acidic residues" evidence="5">
    <location>
        <begin position="164"/>
        <end position="182"/>
    </location>
</feature>
<protein>
    <recommendedName>
        <fullName evidence="7">SUN domain-containing protein</fullName>
    </recommendedName>
</protein>
<dbReference type="PROSITE" id="PS51469">
    <property type="entry name" value="SUN"/>
    <property type="match status" value="1"/>
</dbReference>
<dbReference type="InterPro" id="IPR045120">
    <property type="entry name" value="Suco/Slp1-like"/>
</dbReference>
<feature type="compositionally biased region" description="Low complexity" evidence="5">
    <location>
        <begin position="189"/>
        <end position="206"/>
    </location>
</feature>
<feature type="compositionally biased region" description="Low complexity" evidence="5">
    <location>
        <begin position="473"/>
        <end position="482"/>
    </location>
</feature>
<evidence type="ECO:0000313" key="9">
    <source>
        <dbReference type="Proteomes" id="UP000232875"/>
    </source>
</evidence>
<name>A0A2N1JH72_9BASI</name>
<gene>
    <name evidence="8" type="ORF">MVES_000176</name>
</gene>
<evidence type="ECO:0000256" key="3">
    <source>
        <dbReference type="ARBA" id="ARBA00022989"/>
    </source>
</evidence>
<dbReference type="STRING" id="2020962.A0A2N1JH72"/>
<feature type="compositionally biased region" description="Basic and acidic residues" evidence="5">
    <location>
        <begin position="539"/>
        <end position="548"/>
    </location>
</feature>
<feature type="chain" id="PRO_5014703250" description="SUN domain-containing protein" evidence="6">
    <location>
        <begin position="21"/>
        <end position="824"/>
    </location>
</feature>
<evidence type="ECO:0000256" key="2">
    <source>
        <dbReference type="ARBA" id="ARBA00022692"/>
    </source>
</evidence>
<dbReference type="GO" id="GO:0034975">
    <property type="term" value="P:protein folding in endoplasmic reticulum"/>
    <property type="evidence" value="ECO:0007669"/>
    <property type="project" value="TreeGrafter"/>
</dbReference>
<dbReference type="Proteomes" id="UP000232875">
    <property type="component" value="Unassembled WGS sequence"/>
</dbReference>
<dbReference type="GO" id="GO:0012505">
    <property type="term" value="C:endomembrane system"/>
    <property type="evidence" value="ECO:0007669"/>
    <property type="project" value="UniProtKB-SubCell"/>
</dbReference>
<evidence type="ECO:0000256" key="5">
    <source>
        <dbReference type="SAM" id="MobiDB-lite"/>
    </source>
</evidence>
<feature type="region of interest" description="Disordered" evidence="5">
    <location>
        <begin position="162"/>
        <end position="223"/>
    </location>
</feature>
<reference evidence="8 9" key="1">
    <citation type="submission" date="2017-10" db="EMBL/GenBank/DDBJ databases">
        <title>A novel species of cold-tolerant Malassezia isolated from bats.</title>
        <authorList>
            <person name="Lorch J.M."/>
            <person name="Palmer J.M."/>
            <person name="Vanderwolf K.J."/>
            <person name="Schmidt K.Z."/>
            <person name="Verant M.L."/>
            <person name="Weller T.J."/>
            <person name="Blehert D.S."/>
        </authorList>
    </citation>
    <scope>NUCLEOTIDE SEQUENCE [LARGE SCALE GENOMIC DNA]</scope>
    <source>
        <strain evidence="8 9">NWHC:44797-103</strain>
    </source>
</reference>
<accession>A0A2N1JH72</accession>
<feature type="signal peptide" evidence="6">
    <location>
        <begin position="1"/>
        <end position="20"/>
    </location>
</feature>
<feature type="region of interest" description="Disordered" evidence="5">
    <location>
        <begin position="784"/>
        <end position="824"/>
    </location>
</feature>
<dbReference type="GO" id="GO:0005737">
    <property type="term" value="C:cytoplasm"/>
    <property type="evidence" value="ECO:0007669"/>
    <property type="project" value="TreeGrafter"/>
</dbReference>
<evidence type="ECO:0000256" key="4">
    <source>
        <dbReference type="ARBA" id="ARBA00023136"/>
    </source>
</evidence>
<dbReference type="OrthoDB" id="266334at2759"/>
<dbReference type="PANTHER" id="PTHR12953:SF0">
    <property type="entry name" value="SUN DOMAIN-CONTAINING OSSIFICATION FACTOR"/>
    <property type="match status" value="1"/>
</dbReference>
<feature type="region of interest" description="Disordered" evidence="5">
    <location>
        <begin position="473"/>
        <end position="494"/>
    </location>
</feature>
<feature type="domain" description="SUN" evidence="7">
    <location>
        <begin position="243"/>
        <end position="404"/>
    </location>
</feature>
<keyword evidence="3" id="KW-1133">Transmembrane helix</keyword>
<dbReference type="InterPro" id="IPR012919">
    <property type="entry name" value="SUN_dom"/>
</dbReference>
<evidence type="ECO:0000313" key="8">
    <source>
        <dbReference type="EMBL" id="PKI85885.1"/>
    </source>
</evidence>
<dbReference type="EMBL" id="KZ454987">
    <property type="protein sequence ID" value="PKI85885.1"/>
    <property type="molecule type" value="Genomic_DNA"/>
</dbReference>
<feature type="region of interest" description="Disordered" evidence="5">
    <location>
        <begin position="520"/>
        <end position="548"/>
    </location>
</feature>
<comment type="subcellular location">
    <subcellularLocation>
        <location evidence="1">Endomembrane system</location>
    </subcellularLocation>
</comment>
<keyword evidence="6" id="KW-0732">Signal</keyword>
<keyword evidence="9" id="KW-1185">Reference proteome</keyword>
<feature type="compositionally biased region" description="Low complexity" evidence="5">
    <location>
        <begin position="805"/>
        <end position="817"/>
    </location>
</feature>
<evidence type="ECO:0000256" key="1">
    <source>
        <dbReference type="ARBA" id="ARBA00004308"/>
    </source>
</evidence>
<feature type="compositionally biased region" description="Low complexity" evidence="5">
    <location>
        <begin position="214"/>
        <end position="223"/>
    </location>
</feature>
<keyword evidence="4" id="KW-0472">Membrane</keyword>